<reference evidence="2" key="1">
    <citation type="journal article" date="2011" name="MBio">
        <title>Novel metabolic attributes of the genus Cyanothece, comprising a group of unicellular nitrogen-fixing Cyanobacteria.</title>
        <authorList>
            <person name="Bandyopadhyay A."/>
            <person name="Elvitigala T."/>
            <person name="Welsh E."/>
            <person name="Stockel J."/>
            <person name="Liberton M."/>
            <person name="Min H."/>
            <person name="Sherman L.A."/>
            <person name="Pakrasi H.B."/>
        </authorList>
    </citation>
    <scope>NUCLEOTIDE SEQUENCE [LARGE SCALE GENOMIC DNA]</scope>
    <source>
        <strain evidence="2">PCC 7424</strain>
    </source>
</reference>
<protein>
    <submittedName>
        <fullName evidence="1">Uncharacterized protein</fullName>
    </submittedName>
</protein>
<name>B7KH82_GLOC7</name>
<proteinExistence type="predicted"/>
<evidence type="ECO:0000313" key="1">
    <source>
        <dbReference type="EMBL" id="ACK69291.1"/>
    </source>
</evidence>
<accession>B7KH82</accession>
<dbReference type="EMBL" id="CP001291">
    <property type="protein sequence ID" value="ACK69291.1"/>
    <property type="molecule type" value="Genomic_DNA"/>
</dbReference>
<dbReference type="HOGENOM" id="CLU_2408327_0_0_3"/>
<evidence type="ECO:0000313" key="2">
    <source>
        <dbReference type="Proteomes" id="UP000002384"/>
    </source>
</evidence>
<dbReference type="AlphaFoldDB" id="B7KH82"/>
<dbReference type="KEGG" id="cyc:PCC7424_0835"/>
<dbReference type="RefSeq" id="WP_012598238.1">
    <property type="nucleotide sequence ID" value="NC_011729.1"/>
</dbReference>
<gene>
    <name evidence="1" type="ordered locus">PCC7424_0835</name>
</gene>
<sequence length="92" mass="9647">MKSRRSKAIILSLIFAFVVGLIVATAPSVVMGANQVNTTSTEAAITQTLETIPEYTASNPIKESTESSYGCNASCNGKPGYISAFGRCIPCP</sequence>
<organism evidence="1 2">
    <name type="scientific">Gloeothece citriformis (strain PCC 7424)</name>
    <name type="common">Cyanothece sp. (strain PCC 7424)</name>
    <dbReference type="NCBI Taxonomy" id="65393"/>
    <lineage>
        <taxon>Bacteria</taxon>
        <taxon>Bacillati</taxon>
        <taxon>Cyanobacteriota</taxon>
        <taxon>Cyanophyceae</taxon>
        <taxon>Oscillatoriophycideae</taxon>
        <taxon>Chroococcales</taxon>
        <taxon>Aphanothecaceae</taxon>
        <taxon>Gloeothece</taxon>
        <taxon>Gloeothece citriformis</taxon>
    </lineage>
</organism>
<keyword evidence="2" id="KW-1185">Reference proteome</keyword>
<dbReference type="Proteomes" id="UP000002384">
    <property type="component" value="Chromosome"/>
</dbReference>